<dbReference type="GO" id="GO:0005576">
    <property type="term" value="C:extracellular region"/>
    <property type="evidence" value="ECO:0007669"/>
    <property type="project" value="InterPro"/>
</dbReference>
<dbReference type="InterPro" id="IPR035971">
    <property type="entry name" value="CBD_sf"/>
</dbReference>
<dbReference type="GeneID" id="19952560"/>
<name>T0Q7E7_SAPDV</name>
<feature type="signal peptide" evidence="2">
    <location>
        <begin position="1"/>
        <end position="17"/>
    </location>
</feature>
<dbReference type="EMBL" id="JH767175">
    <property type="protein sequence ID" value="EQC30516.1"/>
    <property type="molecule type" value="Genomic_DNA"/>
</dbReference>
<gene>
    <name evidence="4" type="ORF">SDRG_11833</name>
</gene>
<organism evidence="4 5">
    <name type="scientific">Saprolegnia diclina (strain VS20)</name>
    <dbReference type="NCBI Taxonomy" id="1156394"/>
    <lineage>
        <taxon>Eukaryota</taxon>
        <taxon>Sar</taxon>
        <taxon>Stramenopiles</taxon>
        <taxon>Oomycota</taxon>
        <taxon>Saprolegniomycetes</taxon>
        <taxon>Saprolegniales</taxon>
        <taxon>Saprolegniaceae</taxon>
        <taxon>Saprolegnia</taxon>
    </lineage>
</organism>
<dbReference type="RefSeq" id="XP_008616109.1">
    <property type="nucleotide sequence ID" value="XM_008617887.1"/>
</dbReference>
<evidence type="ECO:0000256" key="1">
    <source>
        <dbReference type="ARBA" id="ARBA00022729"/>
    </source>
</evidence>
<evidence type="ECO:0000313" key="4">
    <source>
        <dbReference type="EMBL" id="EQC30516.1"/>
    </source>
</evidence>
<dbReference type="GO" id="GO:0005975">
    <property type="term" value="P:carbohydrate metabolic process"/>
    <property type="evidence" value="ECO:0007669"/>
    <property type="project" value="InterPro"/>
</dbReference>
<dbReference type="STRING" id="1156394.T0Q7E7"/>
<dbReference type="AlphaFoldDB" id="T0Q7E7"/>
<dbReference type="VEuPathDB" id="FungiDB:SDRG_11833"/>
<feature type="chain" id="PRO_5004569372" description="CBM1 domain-containing protein" evidence="2">
    <location>
        <begin position="18"/>
        <end position="275"/>
    </location>
</feature>
<accession>T0Q7E7</accession>
<dbReference type="InParanoid" id="T0Q7E7"/>
<dbReference type="PROSITE" id="PS51164">
    <property type="entry name" value="CBM1_2"/>
    <property type="match status" value="2"/>
</dbReference>
<dbReference type="Proteomes" id="UP000030762">
    <property type="component" value="Unassembled WGS sequence"/>
</dbReference>
<dbReference type="OrthoDB" id="70316at2759"/>
<keyword evidence="1 2" id="KW-0732">Signal</keyword>
<dbReference type="SUPFAM" id="SSF57180">
    <property type="entry name" value="Cellulose-binding domain"/>
    <property type="match status" value="2"/>
</dbReference>
<evidence type="ECO:0000259" key="3">
    <source>
        <dbReference type="PROSITE" id="PS51164"/>
    </source>
</evidence>
<dbReference type="InterPro" id="IPR000254">
    <property type="entry name" value="CBD"/>
</dbReference>
<feature type="domain" description="CBM1" evidence="3">
    <location>
        <begin position="28"/>
        <end position="64"/>
    </location>
</feature>
<keyword evidence="5" id="KW-1185">Reference proteome</keyword>
<dbReference type="PROSITE" id="PS00562">
    <property type="entry name" value="CBM1_1"/>
    <property type="match status" value="2"/>
</dbReference>
<proteinExistence type="predicted"/>
<dbReference type="OMA" id="ACINEAD"/>
<protein>
    <recommendedName>
        <fullName evidence="3">CBM1 domain-containing protein</fullName>
    </recommendedName>
</protein>
<dbReference type="SMART" id="SM00236">
    <property type="entry name" value="fCBD"/>
    <property type="match status" value="2"/>
</dbReference>
<evidence type="ECO:0000256" key="2">
    <source>
        <dbReference type="SAM" id="SignalP"/>
    </source>
</evidence>
<dbReference type="Pfam" id="PF00734">
    <property type="entry name" value="CBM_1"/>
    <property type="match status" value="2"/>
</dbReference>
<reference evidence="4 5" key="1">
    <citation type="submission" date="2012-04" db="EMBL/GenBank/DDBJ databases">
        <title>The Genome Sequence of Saprolegnia declina VS20.</title>
        <authorList>
            <consortium name="The Broad Institute Genome Sequencing Platform"/>
            <person name="Russ C."/>
            <person name="Nusbaum C."/>
            <person name="Tyler B."/>
            <person name="van West P."/>
            <person name="Dieguez-Uribeondo J."/>
            <person name="de Bruijn I."/>
            <person name="Tripathy S."/>
            <person name="Jiang R."/>
            <person name="Young S.K."/>
            <person name="Zeng Q."/>
            <person name="Gargeya S."/>
            <person name="Fitzgerald M."/>
            <person name="Haas B."/>
            <person name="Abouelleil A."/>
            <person name="Alvarado L."/>
            <person name="Arachchi H.M."/>
            <person name="Berlin A."/>
            <person name="Chapman S.B."/>
            <person name="Goldberg J."/>
            <person name="Griggs A."/>
            <person name="Gujja S."/>
            <person name="Hansen M."/>
            <person name="Howarth C."/>
            <person name="Imamovic A."/>
            <person name="Larimer J."/>
            <person name="McCowen C."/>
            <person name="Montmayeur A."/>
            <person name="Murphy C."/>
            <person name="Neiman D."/>
            <person name="Pearson M."/>
            <person name="Priest M."/>
            <person name="Roberts A."/>
            <person name="Saif S."/>
            <person name="Shea T."/>
            <person name="Sisk P."/>
            <person name="Sykes S."/>
            <person name="Wortman J."/>
            <person name="Nusbaum C."/>
            <person name="Birren B."/>
        </authorList>
    </citation>
    <scope>NUCLEOTIDE SEQUENCE [LARGE SCALE GENOMIC DNA]</scope>
    <source>
        <strain evidence="4 5">VS20</strain>
    </source>
</reference>
<dbReference type="GO" id="GO:0030248">
    <property type="term" value="F:cellulose binding"/>
    <property type="evidence" value="ECO:0007669"/>
    <property type="project" value="InterPro"/>
</dbReference>
<feature type="domain" description="CBM1" evidence="3">
    <location>
        <begin position="69"/>
        <end position="105"/>
    </location>
</feature>
<evidence type="ECO:0000313" key="5">
    <source>
        <dbReference type="Proteomes" id="UP000030762"/>
    </source>
</evidence>
<sequence>MHSSLFTSVLLAASAQAAHVHLRDIKAAQVDVWNQCGGKEYRGDTACTSGNYCKVINEWYSQCQPGGQSEVGLWGQCGGKNYNGATKCSGGNTCKVWNEWNSQCVPSNDQPATAPLNWAQVDGVCYNKVEGDKDTTTSGISSYEACINEADKRGKLYANWKDNQCTVLSTVYSYTQDKGCKGAAKYNLDKYTCAGNTDFYGSDIGQAQTRFDRCLDECDYYESGGHKCNAFMWVRNPGSEFGVCYFKSFDDFNRKPSTSWLGGISCKRNPKYMQH</sequence>